<proteinExistence type="predicted"/>
<evidence type="ECO:0008006" key="3">
    <source>
        <dbReference type="Google" id="ProtNLM"/>
    </source>
</evidence>
<sequence>MIFSLISIELSKIFRKWRTYIGFLAIAILVPIIQIAMLVEGEKSINFMTRNLQQSFIFVGNLLNGYLISYAILNALVVHIPFLITLVAGDLLAGEATAGTYRILVTRPVSRFKIVLSKFLAGLIYTNLLVLWLAIMSLAIGILVFGIGELIVIKNVNILILARNDVFWRFLLAYGFAALSMTVVLSLTFLFSSLVENAIGPIVSTMAIIIVFVIISALDIEFFQSIRPYLFTNYMQSWRSFFDDPIDFQDLYKSAAVLIGHVIFFFGTTVYIFSKKDILS</sequence>
<keyword evidence="1" id="KW-0472">Membrane</keyword>
<feature type="transmembrane region" description="Helical" evidence="1">
    <location>
        <begin position="20"/>
        <end position="39"/>
    </location>
</feature>
<feature type="transmembrane region" description="Helical" evidence="1">
    <location>
        <begin position="251"/>
        <end position="273"/>
    </location>
</feature>
<dbReference type="PANTHER" id="PTHR37305:SF1">
    <property type="entry name" value="MEMBRANE PROTEIN"/>
    <property type="match status" value="1"/>
</dbReference>
<dbReference type="EMBL" id="KT007020">
    <property type="protein sequence ID" value="AKQ03702.1"/>
    <property type="molecule type" value="Genomic_DNA"/>
</dbReference>
<dbReference type="Pfam" id="PF12679">
    <property type="entry name" value="ABC2_membrane_2"/>
    <property type="match status" value="1"/>
</dbReference>
<dbReference type="AlphaFoldDB" id="A0A0H4TB68"/>
<evidence type="ECO:0000313" key="2">
    <source>
        <dbReference type="EMBL" id="AKQ03702.1"/>
    </source>
</evidence>
<keyword evidence="1" id="KW-0812">Transmembrane</keyword>
<name>A0A0H4TB68_9BACT</name>
<dbReference type="PANTHER" id="PTHR37305">
    <property type="entry name" value="INTEGRAL MEMBRANE PROTEIN-RELATED"/>
    <property type="match status" value="1"/>
</dbReference>
<organism evidence="2">
    <name type="scientific">uncultured Ignavibacteria bacterium Rifle_16ft_4_minimus_38491</name>
    <dbReference type="NCBI Taxonomy" id="1665105"/>
    <lineage>
        <taxon>Bacteria</taxon>
        <taxon>Pseudomonadati</taxon>
        <taxon>Ignavibacteriota</taxon>
        <taxon>Ignavibacteria</taxon>
        <taxon>environmental samples</taxon>
    </lineage>
</organism>
<feature type="transmembrane region" description="Helical" evidence="1">
    <location>
        <begin position="167"/>
        <end position="191"/>
    </location>
</feature>
<protein>
    <recommendedName>
        <fullName evidence="3">ABC transporter permease</fullName>
    </recommendedName>
</protein>
<feature type="transmembrane region" description="Helical" evidence="1">
    <location>
        <begin position="78"/>
        <end position="98"/>
    </location>
</feature>
<evidence type="ECO:0000256" key="1">
    <source>
        <dbReference type="SAM" id="Phobius"/>
    </source>
</evidence>
<keyword evidence="1" id="KW-1133">Transmembrane helix</keyword>
<accession>A0A0H4TB68</accession>
<reference evidence="2" key="1">
    <citation type="journal article" date="2015" name="ISME J.">
        <title>Aquifer environment selects for microbial species cohorts in sediment and groundwater.</title>
        <authorList>
            <person name="Hug L.A."/>
            <person name="Thomas B.C."/>
            <person name="Brown C.T."/>
            <person name="Frischkorn K.R."/>
            <person name="Williams K.H."/>
            <person name="Tringe S.G."/>
            <person name="Banfield J.F."/>
        </authorList>
    </citation>
    <scope>NUCLEOTIDE SEQUENCE</scope>
</reference>
<feature type="transmembrane region" description="Helical" evidence="1">
    <location>
        <begin position="198"/>
        <end position="218"/>
    </location>
</feature>
<feature type="transmembrane region" description="Helical" evidence="1">
    <location>
        <begin position="119"/>
        <end position="147"/>
    </location>
</feature>